<feature type="compositionally biased region" description="Basic and acidic residues" evidence="1">
    <location>
        <begin position="852"/>
        <end position="864"/>
    </location>
</feature>
<keyword evidence="2" id="KW-1133">Transmembrane helix</keyword>
<organism evidence="3 4">
    <name type="scientific">Ananas comosus</name>
    <name type="common">Pineapple</name>
    <name type="synonym">Ananas ananas</name>
    <dbReference type="NCBI Taxonomy" id="4615"/>
    <lineage>
        <taxon>Eukaryota</taxon>
        <taxon>Viridiplantae</taxon>
        <taxon>Streptophyta</taxon>
        <taxon>Embryophyta</taxon>
        <taxon>Tracheophyta</taxon>
        <taxon>Spermatophyta</taxon>
        <taxon>Magnoliopsida</taxon>
        <taxon>Liliopsida</taxon>
        <taxon>Poales</taxon>
        <taxon>Bromeliaceae</taxon>
        <taxon>Bromelioideae</taxon>
        <taxon>Ananas</taxon>
    </lineage>
</organism>
<dbReference type="AlphaFoldDB" id="A0A6P5GFH4"/>
<protein>
    <submittedName>
        <fullName evidence="4">Trichohyalin-like</fullName>
    </submittedName>
</protein>
<feature type="region of interest" description="Disordered" evidence="1">
    <location>
        <begin position="1"/>
        <end position="111"/>
    </location>
</feature>
<dbReference type="GeneID" id="109722843"/>
<keyword evidence="2" id="KW-0472">Membrane</keyword>
<reference evidence="4" key="2">
    <citation type="submission" date="2025-08" db="UniProtKB">
        <authorList>
            <consortium name="RefSeq"/>
        </authorList>
    </citation>
    <scope>IDENTIFICATION</scope>
    <source>
        <tissue evidence="4">Leaf</tissue>
    </source>
</reference>
<proteinExistence type="predicted"/>
<feature type="compositionally biased region" description="Basic and acidic residues" evidence="1">
    <location>
        <begin position="807"/>
        <end position="842"/>
    </location>
</feature>
<feature type="compositionally biased region" description="Basic and acidic residues" evidence="1">
    <location>
        <begin position="492"/>
        <end position="534"/>
    </location>
</feature>
<feature type="compositionally biased region" description="Basic and acidic residues" evidence="1">
    <location>
        <begin position="444"/>
        <end position="476"/>
    </location>
</feature>
<accession>A0A6P5GFH4</accession>
<feature type="compositionally biased region" description="Basic and acidic residues" evidence="1">
    <location>
        <begin position="350"/>
        <end position="369"/>
    </location>
</feature>
<feature type="compositionally biased region" description="Basic and acidic residues" evidence="1">
    <location>
        <begin position="738"/>
        <end position="750"/>
    </location>
</feature>
<evidence type="ECO:0000256" key="2">
    <source>
        <dbReference type="SAM" id="Phobius"/>
    </source>
</evidence>
<gene>
    <name evidence="4" type="primary">LOC109722843</name>
</gene>
<dbReference type="Proteomes" id="UP000515123">
    <property type="component" value="Linkage group 17"/>
</dbReference>
<keyword evidence="2" id="KW-0812">Transmembrane</keyword>
<feature type="compositionally biased region" description="Basic and acidic residues" evidence="1">
    <location>
        <begin position="417"/>
        <end position="433"/>
    </location>
</feature>
<name>A0A6P5GFH4_ANACO</name>
<evidence type="ECO:0000256" key="1">
    <source>
        <dbReference type="SAM" id="MobiDB-lite"/>
    </source>
</evidence>
<evidence type="ECO:0000313" key="3">
    <source>
        <dbReference type="Proteomes" id="UP000515123"/>
    </source>
</evidence>
<feature type="compositionally biased region" description="Basic and acidic residues" evidence="1">
    <location>
        <begin position="174"/>
        <end position="197"/>
    </location>
</feature>
<feature type="compositionally biased region" description="Basic and acidic residues" evidence="1">
    <location>
        <begin position="73"/>
        <end position="111"/>
    </location>
</feature>
<feature type="compositionally biased region" description="Basic and acidic residues" evidence="1">
    <location>
        <begin position="580"/>
        <end position="676"/>
    </location>
</feature>
<feature type="compositionally biased region" description="Basic and acidic residues" evidence="1">
    <location>
        <begin position="545"/>
        <end position="560"/>
    </location>
</feature>
<sequence length="935" mass="106919">MAIEAKIIDDEEEESEHIIEEPDITITPSPQEKPIASKASDLKEEEEEEEEEEDEEEKATKEKVQDQENLDELGSKKSSETPEGEPDRKTKPERREMAIEAQPGDKEEEKTRFIIEEPDFIRTPPPLEEPVAPKAFELKEEEEKAIEEKVPEQKNLDELEPNKGPEALEGELDGETKLEHGEMAIEAQTGDKEEEKTGLIIEESDFTRIPPPSDEPVAPKASELKEEERKKAKEEKAPEQKDLDELEPKKGSEELEGEPDRRKTKPEHREMALEAQTCDKEQEKTEIIREEPDFTRTPPSSEEPVASKASELKEEEEKAAGEFQEEEKAAGEEVPEQKDLDKLKPKKISKALEGEPDRETEPEHEEKAIEAQTDDKEEEQTGFIREEPDFSRTPPSTKEPVASKDSELEKEEEEATEEKVPEQKNLDELEPMKISEAQEGEFDGETRAEHEEMATEAQTDSKEGEQTGLIKEEPDFTGKPPPLTEPVTSKASELKEEEEKKTAEEKAEEKKNLDELELEKGSEASEGELDREIEPEPIEMAIEAPSEHKEEEQIGIHTEEPEFTIAPPALEEPILSSASKLKEEEEKKAHRENAEVPKNLEEKIQSKAFKEEKEEKEKALEERPQEQKSPDELEAERSLEELEGEPYRETEPEPKKPAIEMQTEHKEGEKIGRIAEEPDFTIPPPPFEDLIASKVTESKEEEEEQQEEAPTKETPYSPPISPILMAKPELNQELLDTTDSRKEQDREVEVPGRALETFEPTESPKQEEDRHGFGEEDAKEAKNVEEIAYDPAPKTLTRTVTPEEVDSDRRGDGEHEVRETDTRALHEDDREIASDVDAREESSIDEEEEGERSDRDREESRGEMETTEEEKENNKNGMNRRREEKAPRRRRRRRRRRGSGFKIPTAGAIATSAFILTLVALVIRLMKKRRSHALR</sequence>
<evidence type="ECO:0000313" key="4">
    <source>
        <dbReference type="RefSeq" id="XP_020106592.1"/>
    </source>
</evidence>
<feature type="compositionally biased region" description="Basic residues" evidence="1">
    <location>
        <begin position="887"/>
        <end position="899"/>
    </location>
</feature>
<feature type="compositionally biased region" description="Basic and acidic residues" evidence="1">
    <location>
        <begin position="140"/>
        <end position="163"/>
    </location>
</feature>
<feature type="compositionally biased region" description="Acidic residues" evidence="1">
    <location>
        <begin position="43"/>
        <end position="57"/>
    </location>
</feature>
<dbReference type="RefSeq" id="XP_020106592.1">
    <property type="nucleotide sequence ID" value="XM_020251003.1"/>
</dbReference>
<reference evidence="3" key="1">
    <citation type="journal article" date="2015" name="Nat. Genet.">
        <title>The pineapple genome and the evolution of CAM photosynthesis.</title>
        <authorList>
            <person name="Ming R."/>
            <person name="VanBuren R."/>
            <person name="Wai C.M."/>
            <person name="Tang H."/>
            <person name="Schatz M.C."/>
            <person name="Bowers J.E."/>
            <person name="Lyons E."/>
            <person name="Wang M.L."/>
            <person name="Chen J."/>
            <person name="Biggers E."/>
            <person name="Zhang J."/>
            <person name="Huang L."/>
            <person name="Zhang L."/>
            <person name="Miao W."/>
            <person name="Zhang J."/>
            <person name="Ye Z."/>
            <person name="Miao C."/>
            <person name="Lin Z."/>
            <person name="Wang H."/>
            <person name="Zhou H."/>
            <person name="Yim W.C."/>
            <person name="Priest H.D."/>
            <person name="Zheng C."/>
            <person name="Woodhouse M."/>
            <person name="Edger P.P."/>
            <person name="Guyot R."/>
            <person name="Guo H.B."/>
            <person name="Guo H."/>
            <person name="Zheng G."/>
            <person name="Singh R."/>
            <person name="Sharma A."/>
            <person name="Min X."/>
            <person name="Zheng Y."/>
            <person name="Lee H."/>
            <person name="Gurtowski J."/>
            <person name="Sedlazeck F.J."/>
            <person name="Harkess A."/>
            <person name="McKain M.R."/>
            <person name="Liao Z."/>
            <person name="Fang J."/>
            <person name="Liu J."/>
            <person name="Zhang X."/>
            <person name="Zhang Q."/>
            <person name="Hu W."/>
            <person name="Qin Y."/>
            <person name="Wang K."/>
            <person name="Chen L.Y."/>
            <person name="Shirley N."/>
            <person name="Lin Y.R."/>
            <person name="Liu L.Y."/>
            <person name="Hernandez A.G."/>
            <person name="Wright C.L."/>
            <person name="Bulone V."/>
            <person name="Tuskan G.A."/>
            <person name="Heath K."/>
            <person name="Zee F."/>
            <person name="Moore P.H."/>
            <person name="Sunkar R."/>
            <person name="Leebens-Mack J.H."/>
            <person name="Mockler T."/>
            <person name="Bennetzen J.L."/>
            <person name="Freeling M."/>
            <person name="Sankoff D."/>
            <person name="Paterson A.H."/>
            <person name="Zhu X."/>
            <person name="Yang X."/>
            <person name="Smith J.A."/>
            <person name="Cushman J.C."/>
            <person name="Paull R.E."/>
            <person name="Yu Q."/>
        </authorList>
    </citation>
    <scope>NUCLEOTIDE SEQUENCE [LARGE SCALE GENOMIC DNA]</scope>
    <source>
        <strain evidence="3">cv. F153</strain>
    </source>
</reference>
<feature type="compositionally biased region" description="Basic and acidic residues" evidence="1">
    <location>
        <begin position="762"/>
        <end position="785"/>
    </location>
</feature>
<feature type="transmembrane region" description="Helical" evidence="2">
    <location>
        <begin position="903"/>
        <end position="926"/>
    </location>
</feature>
<feature type="compositionally biased region" description="Basic and acidic residues" evidence="1">
    <location>
        <begin position="222"/>
        <end position="294"/>
    </location>
</feature>
<feature type="compositionally biased region" description="Basic and acidic residues" evidence="1">
    <location>
        <begin position="310"/>
        <end position="343"/>
    </location>
</feature>
<feature type="region of interest" description="Disordered" evidence="1">
    <location>
        <begin position="140"/>
        <end position="903"/>
    </location>
</feature>
<keyword evidence="3" id="KW-1185">Reference proteome</keyword>